<dbReference type="Proteomes" id="UP001549291">
    <property type="component" value="Unassembled WGS sequence"/>
</dbReference>
<name>A0ABV2RKH2_BRAJP</name>
<dbReference type="SMART" id="SM00342">
    <property type="entry name" value="HTH_ARAC"/>
    <property type="match status" value="1"/>
</dbReference>
<organism evidence="6 7">
    <name type="scientific">Bradyrhizobium japonicum</name>
    <dbReference type="NCBI Taxonomy" id="375"/>
    <lineage>
        <taxon>Bacteria</taxon>
        <taxon>Pseudomonadati</taxon>
        <taxon>Pseudomonadota</taxon>
        <taxon>Alphaproteobacteria</taxon>
        <taxon>Hyphomicrobiales</taxon>
        <taxon>Nitrobacteraceae</taxon>
        <taxon>Bradyrhizobium</taxon>
    </lineage>
</organism>
<keyword evidence="7" id="KW-1185">Reference proteome</keyword>
<dbReference type="InterPro" id="IPR018062">
    <property type="entry name" value="HTH_AraC-typ_CS"/>
</dbReference>
<feature type="compositionally biased region" description="Basic and acidic residues" evidence="4">
    <location>
        <begin position="340"/>
        <end position="355"/>
    </location>
</feature>
<evidence type="ECO:0000256" key="3">
    <source>
        <dbReference type="ARBA" id="ARBA00023163"/>
    </source>
</evidence>
<dbReference type="Pfam" id="PF12625">
    <property type="entry name" value="Arabinose_bd"/>
    <property type="match status" value="1"/>
</dbReference>
<dbReference type="RefSeq" id="WP_244432944.1">
    <property type="nucleotide sequence ID" value="NZ_JBEPTQ010000002.1"/>
</dbReference>
<keyword evidence="3" id="KW-0804">Transcription</keyword>
<evidence type="ECO:0000256" key="2">
    <source>
        <dbReference type="ARBA" id="ARBA00023125"/>
    </source>
</evidence>
<feature type="region of interest" description="Disordered" evidence="4">
    <location>
        <begin position="340"/>
        <end position="367"/>
    </location>
</feature>
<dbReference type="InterPro" id="IPR018060">
    <property type="entry name" value="HTH_AraC"/>
</dbReference>
<keyword evidence="1" id="KW-0805">Transcription regulation</keyword>
<dbReference type="InterPro" id="IPR032687">
    <property type="entry name" value="AraC-type_N"/>
</dbReference>
<sequence>MPAAHSPHPETMPSATGGIARLVWARLQDAGIEADGLLSRVGLTLKQIEDRKARLSAESQIRFLELGAEALQDDSLGFHLARDFDLREIGLLYYVAASSGTIAEAFAKAERYCRLANEGISLRFAAKEMTITLKYIGVERRSDRHQIEFWLTSIVRMNRALTNRRLIPSRLKMVHRRRTTPTEVRSFLGCEIEFGSDVDEIAFPVSVGPMPIESADHYLNDLLVTYCEQALAHRKSGEVSLRSSVENAIAPLLPHREARVEEIARRLGMSHRTLVRRLALEGLTFSGILDEMKIDLAKSYLKKDELSISQTAWLLGYGEVSAFTHAFRRWTGVTPRRWRAAGDPEHAGGLDDTPLRAKRARANSSRS</sequence>
<protein>
    <submittedName>
        <fullName evidence="6">AraC-like DNA-binding protein</fullName>
    </submittedName>
</protein>
<evidence type="ECO:0000259" key="5">
    <source>
        <dbReference type="PROSITE" id="PS01124"/>
    </source>
</evidence>
<dbReference type="EMBL" id="JBEPTQ010000002">
    <property type="protein sequence ID" value="MET4717437.1"/>
    <property type="molecule type" value="Genomic_DNA"/>
</dbReference>
<evidence type="ECO:0000313" key="6">
    <source>
        <dbReference type="EMBL" id="MET4717437.1"/>
    </source>
</evidence>
<dbReference type="PROSITE" id="PS00041">
    <property type="entry name" value="HTH_ARAC_FAMILY_1"/>
    <property type="match status" value="1"/>
</dbReference>
<comment type="caution">
    <text evidence="6">The sequence shown here is derived from an EMBL/GenBank/DDBJ whole genome shotgun (WGS) entry which is preliminary data.</text>
</comment>
<feature type="domain" description="HTH araC/xylS-type" evidence="5">
    <location>
        <begin position="243"/>
        <end position="341"/>
    </location>
</feature>
<evidence type="ECO:0000256" key="1">
    <source>
        <dbReference type="ARBA" id="ARBA00023015"/>
    </source>
</evidence>
<dbReference type="PANTHER" id="PTHR47894">
    <property type="entry name" value="HTH-TYPE TRANSCRIPTIONAL REGULATOR GADX"/>
    <property type="match status" value="1"/>
</dbReference>
<evidence type="ECO:0000256" key="4">
    <source>
        <dbReference type="SAM" id="MobiDB-lite"/>
    </source>
</evidence>
<dbReference type="PANTHER" id="PTHR47894:SF4">
    <property type="entry name" value="HTH-TYPE TRANSCRIPTIONAL REGULATOR GADX"/>
    <property type="match status" value="1"/>
</dbReference>
<keyword evidence="2" id="KW-0238">DNA-binding</keyword>
<reference evidence="6 7" key="1">
    <citation type="submission" date="2024-06" db="EMBL/GenBank/DDBJ databases">
        <title>Genomic Encyclopedia of Type Strains, Phase V (KMG-V): Genome sequencing to study the core and pangenomes of soil and plant-associated prokaryotes.</title>
        <authorList>
            <person name="Whitman W."/>
        </authorList>
    </citation>
    <scope>NUCLEOTIDE SEQUENCE [LARGE SCALE GENOMIC DNA]</scope>
    <source>
        <strain evidence="6 7">USDA 160</strain>
    </source>
</reference>
<accession>A0ABV2RKH2</accession>
<gene>
    <name evidence="6" type="ORF">ABIF63_001543</name>
</gene>
<dbReference type="InterPro" id="IPR009057">
    <property type="entry name" value="Homeodomain-like_sf"/>
</dbReference>
<dbReference type="Pfam" id="PF12833">
    <property type="entry name" value="HTH_18"/>
    <property type="match status" value="1"/>
</dbReference>
<evidence type="ECO:0000313" key="7">
    <source>
        <dbReference type="Proteomes" id="UP001549291"/>
    </source>
</evidence>
<dbReference type="PROSITE" id="PS01124">
    <property type="entry name" value="HTH_ARAC_FAMILY_2"/>
    <property type="match status" value="1"/>
</dbReference>
<dbReference type="SUPFAM" id="SSF46689">
    <property type="entry name" value="Homeodomain-like"/>
    <property type="match status" value="1"/>
</dbReference>
<proteinExistence type="predicted"/>
<dbReference type="Gene3D" id="1.10.10.60">
    <property type="entry name" value="Homeodomain-like"/>
    <property type="match status" value="1"/>
</dbReference>